<dbReference type="GO" id="GO:0030313">
    <property type="term" value="C:cell envelope"/>
    <property type="evidence" value="ECO:0007669"/>
    <property type="project" value="UniProtKB-SubCell"/>
</dbReference>
<keyword evidence="4" id="KW-0843">Virulence</keyword>
<feature type="signal peptide" evidence="8">
    <location>
        <begin position="1"/>
        <end position="22"/>
    </location>
</feature>
<dbReference type="InterPro" id="IPR008964">
    <property type="entry name" value="Invasin/intimin_cell_adhesion"/>
</dbReference>
<feature type="domain" description="SLH" evidence="10">
    <location>
        <begin position="1518"/>
        <end position="1578"/>
    </location>
</feature>
<keyword evidence="8" id="KW-0732">Signal</keyword>
<feature type="domain" description="Big-1" evidence="9">
    <location>
        <begin position="423"/>
        <end position="521"/>
    </location>
</feature>
<evidence type="ECO:0000259" key="9">
    <source>
        <dbReference type="PROSITE" id="PS51127"/>
    </source>
</evidence>
<comment type="caution">
    <text evidence="11">The sequence shown here is derived from an EMBL/GenBank/DDBJ whole genome shotgun (WGS) entry which is preliminary data.</text>
</comment>
<dbReference type="InterPro" id="IPR053139">
    <property type="entry name" value="Surface_bspA-like"/>
</dbReference>
<dbReference type="Pfam" id="PF02368">
    <property type="entry name" value="Big_2"/>
    <property type="match status" value="1"/>
</dbReference>
<protein>
    <recommendedName>
        <fullName evidence="3">Intimin</fullName>
    </recommendedName>
    <alternativeName>
        <fullName evidence="6">Attaching and effacing protein</fullName>
    </alternativeName>
</protein>
<feature type="chain" id="PRO_5038667013" description="Intimin" evidence="8">
    <location>
        <begin position="23"/>
        <end position="1582"/>
    </location>
</feature>
<dbReference type="Pfam" id="PF00395">
    <property type="entry name" value="SLH"/>
    <property type="match status" value="3"/>
</dbReference>
<dbReference type="EMBL" id="JACJVN010000006">
    <property type="protein sequence ID" value="MBB6675900.1"/>
    <property type="molecule type" value="Genomic_DNA"/>
</dbReference>
<sequence length="1582" mass="168322">MRRILSLLMLCALLGGSLPLPAAHAEAVQNNDFTYALQLDDTFMVTDYLGTSTEVAIPSEFEGKPVTAIGANAFQSDQLELTSVTIPPSITHIGDFAFARNRLTAIEIPSVTYIGRGAFQYNQLQSVELGDVIFMNAYAFADNQLERMTIPDSLTLIEVGAFQRNRLTSVSLPEGLRQIYESAFADNQLTTLQIPSTVTAIYARAFENNRLGNVALPPNIDLGSDNENSVFSNNPKVTLYDPGGASVNNHATKYSLDTMLCTYTIKYDGNGSTGGDLPASTAYRCYKQASAVPGQGSLTKDGYTFKGWNTKPDGSGTNYDGGIYPIIYGIQDRSFTLYANWELNSYQVSFDPGGGAPIADRQEILHGEHAVEPPAPSRTDYVFEGWYSETGYSRPWDFDNDTVTEDRTLYAKWKWNGPATIASVELTTDGDNVTGGDTVTITVTVRDNHDLPVANAVVNLSSNMGQWKLTNDGDMSTTTDANGEITAEWTAPWVEASEPVTITASVDGTIGMADSQTIPIVPSEKSNVRLSGLSLGYGELDSITLSPAFSDDTLHYAAADVGNAVTSIDVTATTDSQLSTLTIHYSSAASGSTFGVPAGSGSAVSVPLQTGLNLITVVVSAADGIHTQAYTILVRRDDTATSGDYAYSLKDEGSGIAIKRYNGTDSDVDIPEKLDGYVVTEIGMNAFANEELTSVTIPDTVTTISSFAFNNNLLTAVTLPKALTSIGDYAFYGNELAEITLPDGLTAVPSHAFENNQLTSISIPSSVTLVDDYAFSNNLLTEANFAEDGLQEIGFGAFSDNQLSSVILPKTTTYLDTNAFINNKLTKVIMPATLQLGDNVFGGTQNGLTLVFPAEGDRDMVNYATSNGFPFVASYVHVEYDGNGDSQTEGEAPVDYTHYDYYSSVPIQPSGSLKREGYTFQGWSTEKDGSGQFYEAGKSYAFKLIGGIVKLYAVWEPAPYSVSFETNGGTVVPATTVNGGALLAEPTPAPSKAGYRFAGWYLDPDYKTRWNFEQDTVAGDMTLYAKWESKQLAVSLVTSGNTVFGGQEISVTGTVYDEDDTPQANVSVHLSSSSGGMWSVSEASEATVTTDDRGTFEVTWEAPHVFDAATAELSASLDGSSTEPATVSIQVNPLLGPILSSDAGLAGLTLSDGDLTPELQAEVTSYTADVGYATSSVAIIPEVSDEAATVTVNGNVVESGQPVQIDLNVGSNSVTIVVTAEDGTTQTYDVTVKRASAPIVTIPVANVTVTSVQSSVYEGDRLQMIVIVSPDDAANKQVSWSVQNGTGAAAIDENGLLTAQKAGTVTVQATAQDGSGVVGSLAITIYERQQDGDPTTPTETDPTPPIDNAGTQPTAKPPVLHVVPGRPPIDVNDAEAVQTMIEALTAKFNDPKNANAPVFPDAENHWAADSIRLFARLGIVQGYRDGTFKPDASVTRGEFAAIIVKLYPLAQGSAASPEFSDLGNGWVREAVLTLAGNGIISGYEDGTFRADREITRAEMVAIIARIVNLASVKQENTVNLQDIDHAWAKEQIQLAANTGIINGRSENAFAPEQSATRAEALTVLLRAILLSPEIAQLLEGMN</sequence>
<dbReference type="InterPro" id="IPR025883">
    <property type="entry name" value="Cadherin-like_domain"/>
</dbReference>
<evidence type="ECO:0000256" key="2">
    <source>
        <dbReference type="ARBA" id="ARBA00010116"/>
    </source>
</evidence>
<reference evidence="11 12" key="1">
    <citation type="submission" date="2020-08" db="EMBL/GenBank/DDBJ databases">
        <title>Cohnella phylogeny.</title>
        <authorList>
            <person name="Dunlap C."/>
        </authorList>
    </citation>
    <scope>NUCLEOTIDE SEQUENCE [LARGE SCALE GENOMIC DNA]</scope>
    <source>
        <strain evidence="11 12">DSM 103658</strain>
    </source>
</reference>
<feature type="region of interest" description="Disordered" evidence="7">
    <location>
        <begin position="1328"/>
        <end position="1358"/>
    </location>
</feature>
<dbReference type="Gene3D" id="3.80.10.10">
    <property type="entry name" value="Ribonuclease Inhibitor"/>
    <property type="match status" value="3"/>
</dbReference>
<evidence type="ECO:0000256" key="4">
    <source>
        <dbReference type="ARBA" id="ARBA00023026"/>
    </source>
</evidence>
<dbReference type="PANTHER" id="PTHR45661">
    <property type="entry name" value="SURFACE ANTIGEN"/>
    <property type="match status" value="1"/>
</dbReference>
<keyword evidence="5" id="KW-1015">Disulfide bond</keyword>
<dbReference type="InterPro" id="IPR026906">
    <property type="entry name" value="LRR_5"/>
</dbReference>
<dbReference type="Gene3D" id="2.60.40.1080">
    <property type="match status" value="1"/>
</dbReference>
<evidence type="ECO:0000256" key="6">
    <source>
        <dbReference type="ARBA" id="ARBA00029955"/>
    </source>
</evidence>
<dbReference type="RefSeq" id="WP_185177206.1">
    <property type="nucleotide sequence ID" value="NZ_JACJVN010000006.1"/>
</dbReference>
<dbReference type="Pfam" id="PF12733">
    <property type="entry name" value="Cadherin-like"/>
    <property type="match status" value="2"/>
</dbReference>
<dbReference type="PROSITE" id="PS51272">
    <property type="entry name" value="SLH"/>
    <property type="match status" value="3"/>
</dbReference>
<evidence type="ECO:0000256" key="7">
    <source>
        <dbReference type="SAM" id="MobiDB-lite"/>
    </source>
</evidence>
<dbReference type="NCBIfam" id="TIGR02543">
    <property type="entry name" value="List_Bact_rpt"/>
    <property type="match status" value="2"/>
</dbReference>
<dbReference type="Gene3D" id="2.60.40.4270">
    <property type="entry name" value="Listeria-Bacteroides repeat domain"/>
    <property type="match status" value="4"/>
</dbReference>
<dbReference type="Proteomes" id="UP000574133">
    <property type="component" value="Unassembled WGS sequence"/>
</dbReference>
<evidence type="ECO:0000313" key="12">
    <source>
        <dbReference type="Proteomes" id="UP000574133"/>
    </source>
</evidence>
<comment type="subcellular location">
    <subcellularLocation>
        <location evidence="1">Cell envelope</location>
    </subcellularLocation>
</comment>
<dbReference type="SMART" id="SM00635">
    <property type="entry name" value="BID_2"/>
    <property type="match status" value="1"/>
</dbReference>
<comment type="similarity">
    <text evidence="2">Belongs to the intimin/invasin family.</text>
</comment>
<dbReference type="Gene3D" id="2.60.40.2340">
    <property type="match status" value="1"/>
</dbReference>
<evidence type="ECO:0000256" key="8">
    <source>
        <dbReference type="SAM" id="SignalP"/>
    </source>
</evidence>
<dbReference type="InterPro" id="IPR003344">
    <property type="entry name" value="Big_1_dom"/>
</dbReference>
<dbReference type="Pfam" id="PF09479">
    <property type="entry name" value="Flg_new"/>
    <property type="match status" value="4"/>
</dbReference>
<proteinExistence type="inferred from homology"/>
<gene>
    <name evidence="11" type="ORF">H4Q31_01010</name>
</gene>
<dbReference type="Gene3D" id="2.60.40.10">
    <property type="entry name" value="Immunoglobulins"/>
    <property type="match status" value="2"/>
</dbReference>
<dbReference type="PROSITE" id="PS51127">
    <property type="entry name" value="BIG1"/>
    <property type="match status" value="1"/>
</dbReference>
<feature type="domain" description="SLH" evidence="10">
    <location>
        <begin position="1394"/>
        <end position="1457"/>
    </location>
</feature>
<dbReference type="Pfam" id="PF02369">
    <property type="entry name" value="Big_1"/>
    <property type="match status" value="1"/>
</dbReference>
<evidence type="ECO:0000256" key="1">
    <source>
        <dbReference type="ARBA" id="ARBA00004196"/>
    </source>
</evidence>
<evidence type="ECO:0000256" key="3">
    <source>
        <dbReference type="ARBA" id="ARBA00017346"/>
    </source>
</evidence>
<dbReference type="Pfam" id="PF13306">
    <property type="entry name" value="LRR_5"/>
    <property type="match status" value="3"/>
</dbReference>
<dbReference type="InterPro" id="IPR032675">
    <property type="entry name" value="LRR_dom_sf"/>
</dbReference>
<dbReference type="SUPFAM" id="SSF49373">
    <property type="entry name" value="Invasin/intimin cell-adhesion fragments"/>
    <property type="match status" value="2"/>
</dbReference>
<keyword evidence="12" id="KW-1185">Reference proteome</keyword>
<name>A0A841T9H1_9BACL</name>
<accession>A0A841T9H1</accession>
<dbReference type="InterPro" id="IPR042229">
    <property type="entry name" value="Listeria/Bacterioides_rpt_sf"/>
</dbReference>
<dbReference type="InterPro" id="IPR013378">
    <property type="entry name" value="InlB-like_B-rpt"/>
</dbReference>
<dbReference type="SMART" id="SM00634">
    <property type="entry name" value="BID_1"/>
    <property type="match status" value="2"/>
</dbReference>
<dbReference type="InterPro" id="IPR001119">
    <property type="entry name" value="SLH_dom"/>
</dbReference>
<dbReference type="PANTHER" id="PTHR45661:SF3">
    <property type="entry name" value="IG-LIKE DOMAIN-CONTAINING PROTEIN"/>
    <property type="match status" value="1"/>
</dbReference>
<evidence type="ECO:0000313" key="11">
    <source>
        <dbReference type="EMBL" id="MBB6675900.1"/>
    </source>
</evidence>
<evidence type="ECO:0000259" key="10">
    <source>
        <dbReference type="PROSITE" id="PS51272"/>
    </source>
</evidence>
<feature type="domain" description="SLH" evidence="10">
    <location>
        <begin position="1458"/>
        <end position="1517"/>
    </location>
</feature>
<organism evidence="11 12">
    <name type="scientific">Cohnella lubricantis</name>
    <dbReference type="NCBI Taxonomy" id="2163172"/>
    <lineage>
        <taxon>Bacteria</taxon>
        <taxon>Bacillati</taxon>
        <taxon>Bacillota</taxon>
        <taxon>Bacilli</taxon>
        <taxon>Bacillales</taxon>
        <taxon>Paenibacillaceae</taxon>
        <taxon>Cohnella</taxon>
    </lineage>
</organism>
<evidence type="ECO:0000256" key="5">
    <source>
        <dbReference type="ARBA" id="ARBA00023157"/>
    </source>
</evidence>
<dbReference type="InterPro" id="IPR013783">
    <property type="entry name" value="Ig-like_fold"/>
</dbReference>
<dbReference type="InterPro" id="IPR003343">
    <property type="entry name" value="Big_2"/>
</dbReference>